<gene>
    <name evidence="2" type="ORF">IF1G_07683</name>
</gene>
<organism evidence="2 3">
    <name type="scientific">Cordyceps javanica</name>
    <dbReference type="NCBI Taxonomy" id="43265"/>
    <lineage>
        <taxon>Eukaryota</taxon>
        <taxon>Fungi</taxon>
        <taxon>Dikarya</taxon>
        <taxon>Ascomycota</taxon>
        <taxon>Pezizomycotina</taxon>
        <taxon>Sordariomycetes</taxon>
        <taxon>Hypocreomycetidae</taxon>
        <taxon>Hypocreales</taxon>
        <taxon>Cordycipitaceae</taxon>
        <taxon>Cordyceps</taxon>
    </lineage>
</organism>
<keyword evidence="3" id="KW-1185">Reference proteome</keyword>
<feature type="region of interest" description="Disordered" evidence="1">
    <location>
        <begin position="1"/>
        <end position="22"/>
    </location>
</feature>
<name>A0A545UWX3_9HYPO</name>
<comment type="caution">
    <text evidence="2">The sequence shown here is derived from an EMBL/GenBank/DDBJ whole genome shotgun (WGS) entry which is preliminary data.</text>
</comment>
<dbReference type="AlphaFoldDB" id="A0A545UWX3"/>
<reference evidence="2 3" key="1">
    <citation type="journal article" date="2019" name="Appl. Microbiol. Biotechnol.">
        <title>Genome sequence of Isaria javanica and comparative genome analysis insights into family S53 peptidase evolution in fungal entomopathogens.</title>
        <authorList>
            <person name="Lin R."/>
            <person name="Zhang X."/>
            <person name="Xin B."/>
            <person name="Zou M."/>
            <person name="Gao Y."/>
            <person name="Qin F."/>
            <person name="Hu Q."/>
            <person name="Xie B."/>
            <person name="Cheng X."/>
        </authorList>
    </citation>
    <scope>NUCLEOTIDE SEQUENCE [LARGE SCALE GENOMIC DNA]</scope>
    <source>
        <strain evidence="2 3">IJ1G</strain>
    </source>
</reference>
<evidence type="ECO:0000313" key="3">
    <source>
        <dbReference type="Proteomes" id="UP000315783"/>
    </source>
</evidence>
<dbReference type="Proteomes" id="UP000315783">
    <property type="component" value="Unassembled WGS sequence"/>
</dbReference>
<proteinExistence type="predicted"/>
<dbReference type="EMBL" id="SPUK01000011">
    <property type="protein sequence ID" value="TQV93951.1"/>
    <property type="molecule type" value="Genomic_DNA"/>
</dbReference>
<evidence type="ECO:0000256" key="1">
    <source>
        <dbReference type="SAM" id="MobiDB-lite"/>
    </source>
</evidence>
<sequence length="84" mass="9647">MLASEREKMMMMTKSGKEERRTECKDKYVMRTPRPGMSPSPFITSCSMAQPVGLCATPRVTIPILNCGATYPWRKAREKKQKNY</sequence>
<accession>A0A545UWX3</accession>
<evidence type="ECO:0000313" key="2">
    <source>
        <dbReference type="EMBL" id="TQV93951.1"/>
    </source>
</evidence>
<protein>
    <submittedName>
        <fullName evidence="2">Uncharacterized protein</fullName>
    </submittedName>
</protein>